<dbReference type="EMBL" id="JACCDF010000003">
    <property type="protein sequence ID" value="NYS60318.1"/>
    <property type="molecule type" value="Genomic_DNA"/>
</dbReference>
<name>A0A7Z0LK02_9GAMM</name>
<comment type="caution">
    <text evidence="2">The sequence shown here is derived from an EMBL/GenBank/DDBJ whole genome shotgun (WGS) entry which is preliminary data.</text>
</comment>
<evidence type="ECO:0000313" key="2">
    <source>
        <dbReference type="EMBL" id="NYS60318.1"/>
    </source>
</evidence>
<feature type="region of interest" description="Disordered" evidence="1">
    <location>
        <begin position="303"/>
        <end position="360"/>
    </location>
</feature>
<protein>
    <submittedName>
        <fullName evidence="2">Uncharacterized protein</fullName>
    </submittedName>
</protein>
<feature type="compositionally biased region" description="Low complexity" evidence="1">
    <location>
        <begin position="339"/>
        <end position="348"/>
    </location>
</feature>
<dbReference type="AlphaFoldDB" id="A0A7Z0LK02"/>
<dbReference type="Proteomes" id="UP000586119">
    <property type="component" value="Unassembled WGS sequence"/>
</dbReference>
<dbReference type="RefSeq" id="WP_179929648.1">
    <property type="nucleotide sequence ID" value="NZ_JACCDF010000003.1"/>
</dbReference>
<sequence>MQVFVSGLGEAAYRQWRAAFASQSTVECQPFATFCEQALHHHAQADEDAVWVWFYRAPWQEVLDAEGASEAALAEWQHQQRDVLAMRRHLRGRLWLVNADRAPMAELPQALGIPTIAEDVEQSSPPENRADDSASTSNVALPGLFAQAAPKAWELYEMLEAAAWLPEGEPEFRAQLPTPQPAAFHALLDQLKQARRLPEAQAQLATLESRLAETRSQLAETKSQLSEMGQERDQALAAAKVEKQELSEESDLLLAQLHQVQEELEKQFLDGKAHQESAKIQLDEHTQRITALTQKLEQAKAKQAELSTELEKSRQAHKQAETAHAALKAEHQKLKLHQEQQQAQSSQALTQANTRQAELTQSLEASRKALADSEAEQTGLAEENDLLLAQLHQVQEELERYYLANQEFQNGIKASEATLHRARHVISKMAAQVHGTA</sequence>
<keyword evidence="3" id="KW-1185">Reference proteome</keyword>
<feature type="compositionally biased region" description="Polar residues" evidence="1">
    <location>
        <begin position="349"/>
        <end position="360"/>
    </location>
</feature>
<evidence type="ECO:0000313" key="3">
    <source>
        <dbReference type="Proteomes" id="UP000586119"/>
    </source>
</evidence>
<organism evidence="2 3">
    <name type="scientific">Vreelandella salicampi</name>
    <dbReference type="NCBI Taxonomy" id="1449798"/>
    <lineage>
        <taxon>Bacteria</taxon>
        <taxon>Pseudomonadati</taxon>
        <taxon>Pseudomonadota</taxon>
        <taxon>Gammaproteobacteria</taxon>
        <taxon>Oceanospirillales</taxon>
        <taxon>Halomonadaceae</taxon>
        <taxon>Vreelandella</taxon>
    </lineage>
</organism>
<accession>A0A7Z0LK02</accession>
<reference evidence="2 3" key="1">
    <citation type="journal article" date="2015" name="Int. J. Syst. Evol. Microbiol.">
        <title>Halomonas salicampi sp. nov., a halotolerant and alkalitolerant bacterium isolated from a saltern soil.</title>
        <authorList>
            <person name="Lee J.C."/>
            <person name="Kim Y.S."/>
            <person name="Yun B.S."/>
            <person name="Whang K.S."/>
        </authorList>
    </citation>
    <scope>NUCLEOTIDE SEQUENCE [LARGE SCALE GENOMIC DNA]</scope>
    <source>
        <strain evidence="2 3">BH103</strain>
    </source>
</reference>
<evidence type="ECO:0000256" key="1">
    <source>
        <dbReference type="SAM" id="MobiDB-lite"/>
    </source>
</evidence>
<gene>
    <name evidence="2" type="ORF">HZS81_06005</name>
</gene>
<proteinExistence type="predicted"/>
<feature type="compositionally biased region" description="Basic and acidic residues" evidence="1">
    <location>
        <begin position="303"/>
        <end position="338"/>
    </location>
</feature>